<feature type="compositionally biased region" description="Polar residues" evidence="1">
    <location>
        <begin position="35"/>
        <end position="56"/>
    </location>
</feature>
<evidence type="ECO:0008006" key="4">
    <source>
        <dbReference type="Google" id="ProtNLM"/>
    </source>
</evidence>
<gene>
    <name evidence="2" type="ORF">AMQ74_00553</name>
</gene>
<dbReference type="AlphaFoldDB" id="A0A150J713"/>
<dbReference type="EMBL" id="LNGD01000020">
    <property type="protein sequence ID" value="KYC52981.1"/>
    <property type="molecule type" value="Genomic_DNA"/>
</dbReference>
<evidence type="ECO:0000256" key="1">
    <source>
        <dbReference type="SAM" id="MobiDB-lite"/>
    </source>
</evidence>
<dbReference type="PROSITE" id="PS51257">
    <property type="entry name" value="PROKAR_LIPOPROTEIN"/>
    <property type="match status" value="1"/>
</dbReference>
<evidence type="ECO:0000313" key="3">
    <source>
        <dbReference type="Proteomes" id="UP000075578"/>
    </source>
</evidence>
<organism evidence="2 3">
    <name type="scientific">Candidatus Methanofastidiosum methylothiophilum</name>
    <dbReference type="NCBI Taxonomy" id="1705564"/>
    <lineage>
        <taxon>Archaea</taxon>
        <taxon>Methanobacteriati</taxon>
        <taxon>Methanobacteriota</taxon>
        <taxon>Stenosarchaea group</taxon>
        <taxon>Candidatus Methanofastidiosia</taxon>
        <taxon>Candidatus Methanofastidiosales</taxon>
        <taxon>Candidatus Methanofastidiosaceae</taxon>
        <taxon>Candidatus Methanofastidiosum</taxon>
    </lineage>
</organism>
<feature type="region of interest" description="Disordered" evidence="1">
    <location>
        <begin position="35"/>
        <end position="119"/>
    </location>
</feature>
<protein>
    <recommendedName>
        <fullName evidence="4">Lipoprotein</fullName>
    </recommendedName>
</protein>
<comment type="caution">
    <text evidence="2">The sequence shown here is derived from an EMBL/GenBank/DDBJ whole genome shotgun (WGS) entry which is preliminary data.</text>
</comment>
<sequence length="119" mass="13291">MITDNKVPKKKRRFLALVVLGILALFLVGCTDQNKATQSESNTQSNDVPRNLQEQDNVSHGDGRIPHIDSNFSSGDKPKLPNGNFVPENRQMPPQDGNFTSKDRPDFPKDGNFSPEKKK</sequence>
<feature type="compositionally biased region" description="Basic and acidic residues" evidence="1">
    <location>
        <begin position="57"/>
        <end position="67"/>
    </location>
</feature>
<proteinExistence type="predicted"/>
<evidence type="ECO:0000313" key="2">
    <source>
        <dbReference type="EMBL" id="KYC52981.1"/>
    </source>
</evidence>
<name>A0A150J713_9EURY</name>
<accession>A0A150J713</accession>
<dbReference type="Proteomes" id="UP000075578">
    <property type="component" value="Unassembled WGS sequence"/>
</dbReference>
<reference evidence="2 3" key="1">
    <citation type="journal article" date="2016" name="ISME J.">
        <title>Chasing the elusive Euryarchaeota class WSA2: genomes reveal a uniquely fastidious methyl-reducing methanogen.</title>
        <authorList>
            <person name="Nobu M.K."/>
            <person name="Narihiro T."/>
            <person name="Kuroda K."/>
            <person name="Mei R."/>
            <person name="Liu W.T."/>
        </authorList>
    </citation>
    <scope>NUCLEOTIDE SEQUENCE [LARGE SCALE GENOMIC DNA]</scope>
    <source>
        <strain evidence="2">U1lsi0528_Bin089</strain>
    </source>
</reference>